<dbReference type="EMBL" id="JAAAHW010006504">
    <property type="protein sequence ID" value="KAF9959463.1"/>
    <property type="molecule type" value="Genomic_DNA"/>
</dbReference>
<proteinExistence type="inferred from homology"/>
<dbReference type="Pfam" id="PF05198">
    <property type="entry name" value="IF3_N"/>
    <property type="match status" value="1"/>
</dbReference>
<dbReference type="InterPro" id="IPR019814">
    <property type="entry name" value="Translation_initiation_fac_3_N"/>
</dbReference>
<evidence type="ECO:0000259" key="5">
    <source>
        <dbReference type="Pfam" id="PF05198"/>
    </source>
</evidence>
<dbReference type="PANTHER" id="PTHR10938">
    <property type="entry name" value="TRANSLATION INITIATION FACTOR IF-3"/>
    <property type="match status" value="1"/>
</dbReference>
<dbReference type="SUPFAM" id="SSF55200">
    <property type="entry name" value="Translation initiation factor IF3, C-terminal domain"/>
    <property type="match status" value="1"/>
</dbReference>
<organism evidence="6 7">
    <name type="scientific">Modicella reniformis</name>
    <dbReference type="NCBI Taxonomy" id="1440133"/>
    <lineage>
        <taxon>Eukaryota</taxon>
        <taxon>Fungi</taxon>
        <taxon>Fungi incertae sedis</taxon>
        <taxon>Mucoromycota</taxon>
        <taxon>Mortierellomycotina</taxon>
        <taxon>Mortierellomycetes</taxon>
        <taxon>Mortierellales</taxon>
        <taxon>Mortierellaceae</taxon>
        <taxon>Modicella</taxon>
    </lineage>
</organism>
<feature type="compositionally biased region" description="Basic and acidic residues" evidence="4">
    <location>
        <begin position="102"/>
        <end position="112"/>
    </location>
</feature>
<reference evidence="6" key="1">
    <citation type="journal article" date="2020" name="Fungal Divers.">
        <title>Resolving the Mortierellaceae phylogeny through synthesis of multi-gene phylogenetics and phylogenomics.</title>
        <authorList>
            <person name="Vandepol N."/>
            <person name="Liber J."/>
            <person name="Desiro A."/>
            <person name="Na H."/>
            <person name="Kennedy M."/>
            <person name="Barry K."/>
            <person name="Grigoriev I.V."/>
            <person name="Miller A.N."/>
            <person name="O'Donnell K."/>
            <person name="Stajich J.E."/>
            <person name="Bonito G."/>
        </authorList>
    </citation>
    <scope>NUCLEOTIDE SEQUENCE</scope>
    <source>
        <strain evidence="6">MES-2147</strain>
    </source>
</reference>
<keyword evidence="2" id="KW-0396">Initiation factor</keyword>
<evidence type="ECO:0000256" key="4">
    <source>
        <dbReference type="SAM" id="MobiDB-lite"/>
    </source>
</evidence>
<dbReference type="InterPro" id="IPR001288">
    <property type="entry name" value="Translation_initiation_fac_3"/>
</dbReference>
<gene>
    <name evidence="6" type="ORF">BGZ65_000384</name>
</gene>
<feature type="domain" description="Translation initiation factor 3 N-terminal" evidence="5">
    <location>
        <begin position="131"/>
        <end position="197"/>
    </location>
</feature>
<dbReference type="GO" id="GO:0005739">
    <property type="term" value="C:mitochondrion"/>
    <property type="evidence" value="ECO:0007669"/>
    <property type="project" value="TreeGrafter"/>
</dbReference>
<dbReference type="NCBIfam" id="TIGR00168">
    <property type="entry name" value="infC"/>
    <property type="match status" value="1"/>
</dbReference>
<evidence type="ECO:0000313" key="6">
    <source>
        <dbReference type="EMBL" id="KAF9959463.1"/>
    </source>
</evidence>
<dbReference type="OrthoDB" id="21573at2759"/>
<keyword evidence="7" id="KW-1185">Reference proteome</keyword>
<dbReference type="Gene3D" id="3.30.110.10">
    <property type="entry name" value="Translation initiation factor 3 (IF-3), C-terminal domain"/>
    <property type="match status" value="1"/>
</dbReference>
<keyword evidence="3" id="KW-0648">Protein biosynthesis</keyword>
<evidence type="ECO:0000313" key="7">
    <source>
        <dbReference type="Proteomes" id="UP000749646"/>
    </source>
</evidence>
<dbReference type="Proteomes" id="UP000749646">
    <property type="component" value="Unassembled WGS sequence"/>
</dbReference>
<dbReference type="InterPro" id="IPR036788">
    <property type="entry name" value="T_IF-3_C_sf"/>
</dbReference>
<dbReference type="GO" id="GO:0032790">
    <property type="term" value="P:ribosome disassembly"/>
    <property type="evidence" value="ECO:0007669"/>
    <property type="project" value="TreeGrafter"/>
</dbReference>
<dbReference type="Gene3D" id="3.10.20.80">
    <property type="entry name" value="Translation initiation factor 3 (IF-3), N-terminal domain"/>
    <property type="match status" value="1"/>
</dbReference>
<comment type="similarity">
    <text evidence="1">Belongs to the IF-3 family.</text>
</comment>
<accession>A0A9P6J2P9</accession>
<dbReference type="SUPFAM" id="SSF54364">
    <property type="entry name" value="Translation initiation factor IF3, N-terminal domain"/>
    <property type="match status" value="1"/>
</dbReference>
<name>A0A9P6J2P9_9FUNG</name>
<dbReference type="InterPro" id="IPR036787">
    <property type="entry name" value="T_IF-3_N_sf"/>
</dbReference>
<sequence length="304" mass="34894">MIPIRRTAFILLRSCYSAHAVSYSTRSSGATFLNSLDFLAPSQKQQQQQQQHKQRQQQKIPSSFLDSGFNQQWQQPRHINENESLKGVPSLKDDLDDLDGPLSDRDNLESSKRAQGNNIIRSRALSGARRDEEIDSQWIQYISLEGNMGVKRLSNVLNSIDRSKFFLLEVDSSADPPICKLTSKRAHYQKAKAEKQAKKVNVISTKELQLNWGTDPHDLDHKLVKFRGFLEKGYRVEVHITGKKGKSTTPEEREVIFERVKTEFESVAKYVKQAEWINPTAVSMILHGITNKKKQQQQRQQHPL</sequence>
<comment type="caution">
    <text evidence="6">The sequence shown here is derived from an EMBL/GenBank/DDBJ whole genome shotgun (WGS) entry which is preliminary data.</text>
</comment>
<dbReference type="GO" id="GO:0003743">
    <property type="term" value="F:translation initiation factor activity"/>
    <property type="evidence" value="ECO:0007669"/>
    <property type="project" value="UniProtKB-KW"/>
</dbReference>
<evidence type="ECO:0000256" key="2">
    <source>
        <dbReference type="ARBA" id="ARBA00022540"/>
    </source>
</evidence>
<dbReference type="AlphaFoldDB" id="A0A9P6J2P9"/>
<dbReference type="GO" id="GO:0043022">
    <property type="term" value="F:ribosome binding"/>
    <property type="evidence" value="ECO:0007669"/>
    <property type="project" value="TreeGrafter"/>
</dbReference>
<feature type="region of interest" description="Disordered" evidence="4">
    <location>
        <begin position="79"/>
        <end position="115"/>
    </location>
</feature>
<dbReference type="GO" id="GO:0070124">
    <property type="term" value="P:mitochondrial translational initiation"/>
    <property type="evidence" value="ECO:0007669"/>
    <property type="project" value="TreeGrafter"/>
</dbReference>
<dbReference type="PANTHER" id="PTHR10938:SF0">
    <property type="entry name" value="TRANSLATION INITIATION FACTOR IF-3, MITOCHONDRIAL"/>
    <property type="match status" value="1"/>
</dbReference>
<protein>
    <recommendedName>
        <fullName evidence="5">Translation initiation factor 3 N-terminal domain-containing protein</fullName>
    </recommendedName>
</protein>
<evidence type="ECO:0000256" key="3">
    <source>
        <dbReference type="ARBA" id="ARBA00022917"/>
    </source>
</evidence>
<evidence type="ECO:0000256" key="1">
    <source>
        <dbReference type="ARBA" id="ARBA00005439"/>
    </source>
</evidence>